<proteinExistence type="predicted"/>
<dbReference type="RefSeq" id="WP_017039721.1">
    <property type="nucleotide sequence ID" value="NZ_AJYQ02000081.1"/>
</dbReference>
<protein>
    <submittedName>
        <fullName evidence="1">Uncharacterized protein</fullName>
    </submittedName>
</protein>
<accession>A0A1E5BG43</accession>
<dbReference type="Proteomes" id="UP000094741">
    <property type="component" value="Unassembled WGS sequence"/>
</dbReference>
<organism evidence="1 2">
    <name type="scientific">Vibrio genomosp. F10 str. ZF-129</name>
    <dbReference type="NCBI Taxonomy" id="1187848"/>
    <lineage>
        <taxon>Bacteria</taxon>
        <taxon>Pseudomonadati</taxon>
        <taxon>Pseudomonadota</taxon>
        <taxon>Gammaproteobacteria</taxon>
        <taxon>Vibrionales</taxon>
        <taxon>Vibrionaceae</taxon>
        <taxon>Vibrio</taxon>
    </lineage>
</organism>
<dbReference type="EMBL" id="AJYQ02000081">
    <property type="protein sequence ID" value="OEE35054.1"/>
    <property type="molecule type" value="Genomic_DNA"/>
</dbReference>
<name>A0A1E5BG43_9VIBR</name>
<sequence>MKKVLWLVITVTVITLSLISFYGVEVTATIERDGDNRCSLSSPIFVKVENYTFSTIRDVTFDLEMFKGGRSKNVLNGSLNRVFDIVIEPFSSEAGCFSDSYIKSIIEPNPVDFETATSKEAVSSSLESIKNFREFEGTHAVYISNIETSYLK</sequence>
<evidence type="ECO:0000313" key="1">
    <source>
        <dbReference type="EMBL" id="OEE35054.1"/>
    </source>
</evidence>
<evidence type="ECO:0000313" key="2">
    <source>
        <dbReference type="Proteomes" id="UP000094741"/>
    </source>
</evidence>
<dbReference type="AlphaFoldDB" id="A0A1E5BG43"/>
<comment type="caution">
    <text evidence="1">The sequence shown here is derived from an EMBL/GenBank/DDBJ whole genome shotgun (WGS) entry which is preliminary data.</text>
</comment>
<reference evidence="1 2" key="1">
    <citation type="journal article" date="2012" name="Science">
        <title>Ecological populations of bacteria act as socially cohesive units of antibiotic production and resistance.</title>
        <authorList>
            <person name="Cordero O.X."/>
            <person name="Wildschutte H."/>
            <person name="Kirkup B."/>
            <person name="Proehl S."/>
            <person name="Ngo L."/>
            <person name="Hussain F."/>
            <person name="Le Roux F."/>
            <person name="Mincer T."/>
            <person name="Polz M.F."/>
        </authorList>
    </citation>
    <scope>NUCLEOTIDE SEQUENCE [LARGE SCALE GENOMIC DNA]</scope>
    <source>
        <strain evidence="1 2">ZF-129</strain>
    </source>
</reference>
<gene>
    <name evidence="1" type="ORF">A1QO_19975</name>
</gene>